<keyword evidence="3 6" id="KW-0833">Ubl conjugation pathway</keyword>
<dbReference type="GO" id="GO:0016579">
    <property type="term" value="P:protein deubiquitination"/>
    <property type="evidence" value="ECO:0007669"/>
    <property type="project" value="InterPro"/>
</dbReference>
<dbReference type="Pfam" id="PF00443">
    <property type="entry name" value="UCH"/>
    <property type="match status" value="1"/>
</dbReference>
<dbReference type="Gene3D" id="3.90.70.10">
    <property type="entry name" value="Cysteine proteinases"/>
    <property type="match status" value="1"/>
</dbReference>
<dbReference type="GO" id="GO:0006508">
    <property type="term" value="P:proteolysis"/>
    <property type="evidence" value="ECO:0007669"/>
    <property type="project" value="UniProtKB-KW"/>
</dbReference>
<reference evidence="8" key="1">
    <citation type="journal article" date="2021" name="Open Biol.">
        <title>Shared evolutionary footprints suggest mitochondrial oxidative damage underlies multiple complex I losses in fungi.</title>
        <authorList>
            <person name="Schikora-Tamarit M.A."/>
            <person name="Marcet-Houben M."/>
            <person name="Nosek J."/>
            <person name="Gabaldon T."/>
        </authorList>
    </citation>
    <scope>NUCLEOTIDE SEQUENCE</scope>
    <source>
        <strain evidence="8">NCAIM Y.01608</strain>
    </source>
</reference>
<evidence type="ECO:0000256" key="3">
    <source>
        <dbReference type="ARBA" id="ARBA00022786"/>
    </source>
</evidence>
<comment type="similarity">
    <text evidence="6">Belongs to the peptidase C19 family.</text>
</comment>
<dbReference type="InterPro" id="IPR028889">
    <property type="entry name" value="USP"/>
</dbReference>
<dbReference type="SUPFAM" id="SSF54001">
    <property type="entry name" value="Cysteine proteinases"/>
    <property type="match status" value="1"/>
</dbReference>
<proteinExistence type="inferred from homology"/>
<dbReference type="OrthoDB" id="429671at2759"/>
<dbReference type="PROSITE" id="PS00972">
    <property type="entry name" value="USP_1"/>
    <property type="match status" value="1"/>
</dbReference>
<evidence type="ECO:0000313" key="8">
    <source>
        <dbReference type="EMBL" id="KAH3676603.1"/>
    </source>
</evidence>
<feature type="region of interest" description="Disordered" evidence="7">
    <location>
        <begin position="429"/>
        <end position="456"/>
    </location>
</feature>
<dbReference type="CDD" id="cd02257">
    <property type="entry name" value="Peptidase_C19"/>
    <property type="match status" value="1"/>
</dbReference>
<organism evidence="8 9">
    <name type="scientific">Ogataea polymorpha</name>
    <dbReference type="NCBI Taxonomy" id="460523"/>
    <lineage>
        <taxon>Eukaryota</taxon>
        <taxon>Fungi</taxon>
        <taxon>Dikarya</taxon>
        <taxon>Ascomycota</taxon>
        <taxon>Saccharomycotina</taxon>
        <taxon>Pichiomycetes</taxon>
        <taxon>Pichiales</taxon>
        <taxon>Pichiaceae</taxon>
        <taxon>Ogataea</taxon>
    </lineage>
</organism>
<comment type="catalytic activity">
    <reaction evidence="1 6">
        <text>Thiol-dependent hydrolysis of ester, thioester, amide, peptide and isopeptide bonds formed by the C-terminal Gly of ubiquitin (a 76-residue protein attached to proteins as an intracellular targeting signal).</text>
        <dbReference type="EC" id="3.4.19.12"/>
    </reaction>
</comment>
<dbReference type="PANTHER" id="PTHR24006:SF687">
    <property type="entry name" value="UBIQUITIN CARBOXYL-TERMINAL HYDROLASE 10"/>
    <property type="match status" value="1"/>
</dbReference>
<dbReference type="GO" id="GO:0005634">
    <property type="term" value="C:nucleus"/>
    <property type="evidence" value="ECO:0007669"/>
    <property type="project" value="TreeGrafter"/>
</dbReference>
<evidence type="ECO:0000256" key="2">
    <source>
        <dbReference type="ARBA" id="ARBA00022670"/>
    </source>
</evidence>
<dbReference type="EMBL" id="JAEUBD010000146">
    <property type="protein sequence ID" value="KAH3676603.1"/>
    <property type="molecule type" value="Genomic_DNA"/>
</dbReference>
<keyword evidence="2 6" id="KW-0645">Protease</keyword>
<dbReference type="Proteomes" id="UP000788993">
    <property type="component" value="Unassembled WGS sequence"/>
</dbReference>
<dbReference type="AlphaFoldDB" id="A0A1B7SCA2"/>
<sequence>MSEHHTDPIAHLSEPDKAKFEDHLVRSSSFRFKCSTRSGKRYTIEFPRYFGTDEEEFTKFRWRAFANRRAVTAPPPKPKWSTTTATVKPATMKWSSVVQEGLEINKKPNGAVPASIAADATLKPLGVVLLRFMYDTQHLPQYAGLAPHGLANNGNICYMNAILQALFACRPFSQMLTAVRHLSLGRLESHTPIMDALVALHDAFNKSSPEVLTPTGFYASIARLPRFSHLKWGRQEDAEEFLGYLLDGLHEEFVDSIKRLAESDIADLRASIKDPQTLKTLNSALEMIKTGQINGSTEKEDNGWMEVGANQKMAVKRQVDVKPSPVVHMFGGHFRSVLQVPNSKKSSITLDPFMHVQLEISDKDINNLYTAFEKFATVEEISYGDQTAKKQNLIDKLPTVLIIHLKRFSFVANDESNEDFNDYEIVSSKQRRNKTSASQTLPPVPTHTKTPETGGRIEKLHKKIEYPHRLTLPASCISPNVMEEPTYRLTAVVYHHGRSTEEGHYTADVLGADDSWTRVDDTLVTRISAEDAVENGHGGGATNGKSAYILMYEKAGV</sequence>
<reference evidence="8" key="2">
    <citation type="submission" date="2021-01" db="EMBL/GenBank/DDBJ databases">
        <authorList>
            <person name="Schikora-Tamarit M.A."/>
        </authorList>
    </citation>
    <scope>NUCLEOTIDE SEQUENCE</scope>
    <source>
        <strain evidence="8">NCAIM Y.01608</strain>
    </source>
</reference>
<evidence type="ECO:0000256" key="1">
    <source>
        <dbReference type="ARBA" id="ARBA00000707"/>
    </source>
</evidence>
<keyword evidence="5 6" id="KW-0788">Thiol protease</keyword>
<keyword evidence="4 6" id="KW-0378">Hydrolase</keyword>
<dbReference type="InterPro" id="IPR038765">
    <property type="entry name" value="Papain-like_cys_pep_sf"/>
</dbReference>
<dbReference type="GO" id="GO:0004843">
    <property type="term" value="F:cysteine-type deubiquitinase activity"/>
    <property type="evidence" value="ECO:0007669"/>
    <property type="project" value="UniProtKB-UniRule"/>
</dbReference>
<dbReference type="RefSeq" id="XP_018209080.1">
    <property type="nucleotide sequence ID" value="XM_018356340.1"/>
</dbReference>
<gene>
    <name evidence="8" type="ORF">OGATHE_001092</name>
</gene>
<evidence type="ECO:0000256" key="6">
    <source>
        <dbReference type="RuleBase" id="RU366025"/>
    </source>
</evidence>
<evidence type="ECO:0000256" key="4">
    <source>
        <dbReference type="ARBA" id="ARBA00022801"/>
    </source>
</evidence>
<keyword evidence="9" id="KW-1185">Reference proteome</keyword>
<dbReference type="InterPro" id="IPR050164">
    <property type="entry name" value="Peptidase_C19"/>
</dbReference>
<evidence type="ECO:0000256" key="7">
    <source>
        <dbReference type="SAM" id="MobiDB-lite"/>
    </source>
</evidence>
<dbReference type="InterPro" id="IPR018200">
    <property type="entry name" value="USP_CS"/>
</dbReference>
<dbReference type="InterPro" id="IPR001394">
    <property type="entry name" value="Peptidase_C19_UCH"/>
</dbReference>
<evidence type="ECO:0000256" key="5">
    <source>
        <dbReference type="ARBA" id="ARBA00022807"/>
    </source>
</evidence>
<accession>A0A1B7SCA2</accession>
<dbReference type="PROSITE" id="PS50235">
    <property type="entry name" value="USP_3"/>
    <property type="match status" value="1"/>
</dbReference>
<dbReference type="PROSITE" id="PS00973">
    <property type="entry name" value="USP_2"/>
    <property type="match status" value="1"/>
</dbReference>
<dbReference type="EC" id="3.4.19.12" evidence="6"/>
<dbReference type="GO" id="GO:0005829">
    <property type="term" value="C:cytosol"/>
    <property type="evidence" value="ECO:0007669"/>
    <property type="project" value="TreeGrafter"/>
</dbReference>
<comment type="caution">
    <text evidence="8">The sequence shown here is derived from an EMBL/GenBank/DDBJ whole genome shotgun (WGS) entry which is preliminary data.</text>
</comment>
<dbReference type="PANTHER" id="PTHR24006">
    <property type="entry name" value="UBIQUITIN CARBOXYL-TERMINAL HYDROLASE"/>
    <property type="match status" value="1"/>
</dbReference>
<evidence type="ECO:0000313" key="9">
    <source>
        <dbReference type="Proteomes" id="UP000788993"/>
    </source>
</evidence>
<protein>
    <recommendedName>
        <fullName evidence="6">Ubiquitin carboxyl-terminal hydrolase</fullName>
        <ecNumber evidence="6">3.4.19.12</ecNumber>
    </recommendedName>
</protein>
<name>A0A1B7SCA2_9ASCO</name>